<evidence type="ECO:0000256" key="4">
    <source>
        <dbReference type="ARBA" id="ARBA00023015"/>
    </source>
</evidence>
<name>A0ABM1C1K2_LIMPO</name>
<dbReference type="InterPro" id="IPR024137">
    <property type="entry name" value="His_deAcase_cplx_SAP130"/>
</dbReference>
<feature type="non-terminal residue" evidence="10">
    <location>
        <position position="1"/>
    </location>
</feature>
<evidence type="ECO:0000256" key="6">
    <source>
        <dbReference type="ARBA" id="ARBA00023242"/>
    </source>
</evidence>
<evidence type="ECO:0000256" key="1">
    <source>
        <dbReference type="ARBA" id="ARBA00004123"/>
    </source>
</evidence>
<dbReference type="InterPro" id="IPR031963">
    <property type="entry name" value="SAP130_C"/>
</dbReference>
<keyword evidence="9" id="KW-1185">Reference proteome</keyword>
<dbReference type="PANTHER" id="PTHR13497">
    <property type="entry name" value="HISTONE DEACETYLASE COMPLEX SUBUNIT SAP130"/>
    <property type="match status" value="1"/>
</dbReference>
<evidence type="ECO:0000256" key="2">
    <source>
        <dbReference type="ARBA" id="ARBA00007859"/>
    </source>
</evidence>
<dbReference type="Pfam" id="PF16014">
    <property type="entry name" value="SAP130_C"/>
    <property type="match status" value="1"/>
</dbReference>
<keyword evidence="3" id="KW-0678">Repressor</keyword>
<evidence type="ECO:0000313" key="9">
    <source>
        <dbReference type="Proteomes" id="UP000694941"/>
    </source>
</evidence>
<proteinExistence type="inferred from homology"/>
<dbReference type="PANTHER" id="PTHR13497:SF3">
    <property type="entry name" value="HISTONE DEACETYLASE COMPLEX SUBUNIT SAP130"/>
    <property type="match status" value="1"/>
</dbReference>
<evidence type="ECO:0000256" key="3">
    <source>
        <dbReference type="ARBA" id="ARBA00022491"/>
    </source>
</evidence>
<dbReference type="Proteomes" id="UP000694941">
    <property type="component" value="Unplaced"/>
</dbReference>
<accession>A0ABM1C1K2</accession>
<comment type="subcellular location">
    <subcellularLocation>
        <location evidence="1">Nucleus</location>
    </subcellularLocation>
</comment>
<keyword evidence="6" id="KW-0539">Nucleus</keyword>
<feature type="compositionally biased region" description="Polar residues" evidence="7">
    <location>
        <begin position="38"/>
        <end position="56"/>
    </location>
</feature>
<dbReference type="RefSeq" id="XP_013792630.2">
    <property type="nucleotide sequence ID" value="XM_013937176.2"/>
</dbReference>
<protein>
    <submittedName>
        <fullName evidence="10">Histone deacetylase complex subunit SAP130-like</fullName>
    </submittedName>
</protein>
<comment type="similarity">
    <text evidence="2">Belongs to the SAP130 family.</text>
</comment>
<evidence type="ECO:0000256" key="7">
    <source>
        <dbReference type="SAM" id="MobiDB-lite"/>
    </source>
</evidence>
<feature type="compositionally biased region" description="Basic and acidic residues" evidence="7">
    <location>
        <begin position="86"/>
        <end position="102"/>
    </location>
</feature>
<reference evidence="10" key="1">
    <citation type="submission" date="2025-08" db="UniProtKB">
        <authorList>
            <consortium name="RefSeq"/>
        </authorList>
    </citation>
    <scope>IDENTIFICATION</scope>
    <source>
        <tissue evidence="10">Muscle</tissue>
    </source>
</reference>
<evidence type="ECO:0000259" key="8">
    <source>
        <dbReference type="Pfam" id="PF16014"/>
    </source>
</evidence>
<gene>
    <name evidence="10" type="primary">LOC106476523</name>
</gene>
<sequence length="188" mass="21892">CESGKETPVHGQTKNSDFSEGIKKQFPTVGVLIKQETRQMTDNAWNTTPSVVTQELSPRKKPRKQQLAANELIRPHSSDGEEELDREVNENSRKEDKDKEEPVKWVTFCKRPSMSLLNSYHHTWKSRHNHFLRYGDVKPKDEKKTAVNDLANQKGVLQKSNGWKFYHLSTQLEEVVSYDNYIDDFFII</sequence>
<keyword evidence="4" id="KW-0805">Transcription regulation</keyword>
<feature type="domain" description="Histone deacetylase complex subunit SAP130 C-terminal" evidence="8">
    <location>
        <begin position="24"/>
        <end position="179"/>
    </location>
</feature>
<evidence type="ECO:0000256" key="5">
    <source>
        <dbReference type="ARBA" id="ARBA00023163"/>
    </source>
</evidence>
<feature type="region of interest" description="Disordered" evidence="7">
    <location>
        <begin position="1"/>
        <end position="102"/>
    </location>
</feature>
<dbReference type="GeneID" id="106476523"/>
<organism evidence="9 10">
    <name type="scientific">Limulus polyphemus</name>
    <name type="common">Atlantic horseshoe crab</name>
    <dbReference type="NCBI Taxonomy" id="6850"/>
    <lineage>
        <taxon>Eukaryota</taxon>
        <taxon>Metazoa</taxon>
        <taxon>Ecdysozoa</taxon>
        <taxon>Arthropoda</taxon>
        <taxon>Chelicerata</taxon>
        <taxon>Merostomata</taxon>
        <taxon>Xiphosura</taxon>
        <taxon>Limulidae</taxon>
        <taxon>Limulus</taxon>
    </lineage>
</organism>
<evidence type="ECO:0000313" key="10">
    <source>
        <dbReference type="RefSeq" id="XP_013792630.2"/>
    </source>
</evidence>
<keyword evidence="5" id="KW-0804">Transcription</keyword>